<accession>A0A919TMD3</accession>
<name>A0A919TMD3_9ACTN</name>
<keyword evidence="3" id="KW-1185">Reference proteome</keyword>
<dbReference type="Pfam" id="PF00583">
    <property type="entry name" value="Acetyltransf_1"/>
    <property type="match status" value="1"/>
</dbReference>
<dbReference type="Proteomes" id="UP000629619">
    <property type="component" value="Unassembled WGS sequence"/>
</dbReference>
<proteinExistence type="predicted"/>
<dbReference type="EMBL" id="BOMW01000043">
    <property type="protein sequence ID" value="GIF06940.1"/>
    <property type="molecule type" value="Genomic_DNA"/>
</dbReference>
<dbReference type="GO" id="GO:0016747">
    <property type="term" value="F:acyltransferase activity, transferring groups other than amino-acyl groups"/>
    <property type="evidence" value="ECO:0007669"/>
    <property type="project" value="InterPro"/>
</dbReference>
<reference evidence="2" key="1">
    <citation type="submission" date="2021-01" db="EMBL/GenBank/DDBJ databases">
        <title>Whole genome shotgun sequence of Actinoplanes siamensis NBRC 109076.</title>
        <authorList>
            <person name="Komaki H."/>
            <person name="Tamura T."/>
        </authorList>
    </citation>
    <scope>NUCLEOTIDE SEQUENCE</scope>
    <source>
        <strain evidence="2">NBRC 109076</strain>
    </source>
</reference>
<dbReference type="SUPFAM" id="SSF55729">
    <property type="entry name" value="Acyl-CoA N-acyltransferases (Nat)"/>
    <property type="match status" value="1"/>
</dbReference>
<sequence>MTIDENGAEQAEAEFMYDYETGMPARARERLGVRALRVGGGVALAMVGDPTSYWSKALGFGPESLDEVIDFYRASGVRQAVIQLLPRHAEAAAARGLQRAGTWIKLGGDPAGVAAAATDLHVAPVPVDRAAEWADTVLGTFGMPAGDLTTMLASTAGRPGWHPVAAFDAGRIVAGANLFVHGTDAALNAAATLPSHRGRGAQSALIAARAAIAAEAGCRRLFAETGKPAEGTANPSLSNLLKAGLRPLYERDNWLWRPPAHEMIVP</sequence>
<dbReference type="InterPro" id="IPR016181">
    <property type="entry name" value="Acyl_CoA_acyltransferase"/>
</dbReference>
<comment type="caution">
    <text evidence="2">The sequence shown here is derived from an EMBL/GenBank/DDBJ whole genome shotgun (WGS) entry which is preliminary data.</text>
</comment>
<feature type="domain" description="N-acetyltransferase" evidence="1">
    <location>
        <begin position="120"/>
        <end position="266"/>
    </location>
</feature>
<dbReference type="InterPro" id="IPR000182">
    <property type="entry name" value="GNAT_dom"/>
</dbReference>
<organism evidence="2 3">
    <name type="scientific">Actinoplanes siamensis</name>
    <dbReference type="NCBI Taxonomy" id="1223317"/>
    <lineage>
        <taxon>Bacteria</taxon>
        <taxon>Bacillati</taxon>
        <taxon>Actinomycetota</taxon>
        <taxon>Actinomycetes</taxon>
        <taxon>Micromonosporales</taxon>
        <taxon>Micromonosporaceae</taxon>
        <taxon>Actinoplanes</taxon>
    </lineage>
</organism>
<dbReference type="PROSITE" id="PS51186">
    <property type="entry name" value="GNAT"/>
    <property type="match status" value="1"/>
</dbReference>
<gene>
    <name evidence="2" type="ORF">Asi03nite_44780</name>
</gene>
<dbReference type="RefSeq" id="WP_203682360.1">
    <property type="nucleotide sequence ID" value="NZ_BOMW01000043.1"/>
</dbReference>
<dbReference type="Gene3D" id="3.40.630.30">
    <property type="match status" value="1"/>
</dbReference>
<dbReference type="AlphaFoldDB" id="A0A919TMD3"/>
<evidence type="ECO:0000313" key="3">
    <source>
        <dbReference type="Proteomes" id="UP000629619"/>
    </source>
</evidence>
<evidence type="ECO:0000313" key="2">
    <source>
        <dbReference type="EMBL" id="GIF06940.1"/>
    </source>
</evidence>
<protein>
    <recommendedName>
        <fullName evidence="1">N-acetyltransferase domain-containing protein</fullName>
    </recommendedName>
</protein>
<evidence type="ECO:0000259" key="1">
    <source>
        <dbReference type="PROSITE" id="PS51186"/>
    </source>
</evidence>